<dbReference type="EMBL" id="CP058910">
    <property type="protein sequence ID" value="QLH78688.1"/>
    <property type="molecule type" value="Genomic_DNA"/>
</dbReference>
<gene>
    <name evidence="1" type="ORF">HZS55_15940</name>
</gene>
<protein>
    <submittedName>
        <fullName evidence="1">Uncharacterized protein</fullName>
    </submittedName>
</protein>
<evidence type="ECO:0000313" key="2">
    <source>
        <dbReference type="Proteomes" id="UP000509667"/>
    </source>
</evidence>
<sequence>MSTQQVVTTILGQTVVGTVVDREPTADYGTGPRDDLIVDVDGSRYRVEEDDLHADL</sequence>
<reference evidence="1 2" key="1">
    <citation type="submission" date="2020-07" db="EMBL/GenBank/DDBJ databases">
        <title>Halosimplex pelagicum sp. nov. and Halosimplex rubrum sp. nov., isolated from salted brown alga Laminaria, and emended description of the genus Halosimplex.</title>
        <authorList>
            <person name="Cui H."/>
        </authorList>
    </citation>
    <scope>NUCLEOTIDE SEQUENCE [LARGE SCALE GENOMIC DNA]</scope>
    <source>
        <strain evidence="1 2">R27</strain>
    </source>
</reference>
<name>A0A7D5T187_9EURY</name>
<proteinExistence type="predicted"/>
<dbReference type="KEGG" id="hrr:HZS55_15940"/>
<accession>A0A7D5T187</accession>
<evidence type="ECO:0000313" key="1">
    <source>
        <dbReference type="EMBL" id="QLH78688.1"/>
    </source>
</evidence>
<dbReference type="GeneID" id="56079385"/>
<dbReference type="RefSeq" id="WP_179908567.1">
    <property type="nucleotide sequence ID" value="NZ_CP058910.1"/>
</dbReference>
<dbReference type="Proteomes" id="UP000509667">
    <property type="component" value="Chromosome"/>
</dbReference>
<dbReference type="OrthoDB" id="233322at2157"/>
<keyword evidence="2" id="KW-1185">Reference proteome</keyword>
<organism evidence="1 2">
    <name type="scientific">Halosimplex rubrum</name>
    <dbReference type="NCBI Taxonomy" id="869889"/>
    <lineage>
        <taxon>Archaea</taxon>
        <taxon>Methanobacteriati</taxon>
        <taxon>Methanobacteriota</taxon>
        <taxon>Stenosarchaea group</taxon>
        <taxon>Halobacteria</taxon>
        <taxon>Halobacteriales</taxon>
        <taxon>Haloarculaceae</taxon>
        <taxon>Halosimplex</taxon>
    </lineage>
</organism>
<dbReference type="AlphaFoldDB" id="A0A7D5T187"/>